<dbReference type="OrthoDB" id="9815351at2"/>
<organism evidence="2 3">
    <name type="scientific">Marinomonas hwangdonensis</name>
    <dbReference type="NCBI Taxonomy" id="1053647"/>
    <lineage>
        <taxon>Bacteria</taxon>
        <taxon>Pseudomonadati</taxon>
        <taxon>Pseudomonadota</taxon>
        <taxon>Gammaproteobacteria</taxon>
        <taxon>Oceanospirillales</taxon>
        <taxon>Oceanospirillaceae</taxon>
        <taxon>Marinomonas</taxon>
    </lineage>
</organism>
<name>A0A3M8PZN9_9GAMM</name>
<dbReference type="RefSeq" id="WP_123096546.1">
    <property type="nucleotide sequence ID" value="NZ_RIZG01000010.1"/>
</dbReference>
<proteinExistence type="predicted"/>
<evidence type="ECO:0008006" key="4">
    <source>
        <dbReference type="Google" id="ProtNLM"/>
    </source>
</evidence>
<keyword evidence="1" id="KW-0812">Transmembrane</keyword>
<feature type="transmembrane region" description="Helical" evidence="1">
    <location>
        <begin position="87"/>
        <end position="107"/>
    </location>
</feature>
<evidence type="ECO:0000313" key="2">
    <source>
        <dbReference type="EMBL" id="RNF48801.1"/>
    </source>
</evidence>
<keyword evidence="1" id="KW-0472">Membrane</keyword>
<reference evidence="2 3" key="1">
    <citation type="journal article" date="2012" name="Int. J. Syst. Evol. Microbiol.">
        <title>Marinomonas hwangdonensis sp. nov., isolated from seawater.</title>
        <authorList>
            <person name="Jung Y.T."/>
            <person name="Oh T.K."/>
            <person name="Yoon J.H."/>
        </authorList>
    </citation>
    <scope>NUCLEOTIDE SEQUENCE [LARGE SCALE GENOMIC DNA]</scope>
    <source>
        <strain evidence="2 3">HDW-15</strain>
    </source>
</reference>
<protein>
    <recommendedName>
        <fullName evidence="4">Glycosyltransferase family 1 protein</fullName>
    </recommendedName>
</protein>
<keyword evidence="3" id="KW-1185">Reference proteome</keyword>
<dbReference type="AlphaFoldDB" id="A0A3M8PZN9"/>
<gene>
    <name evidence="2" type="ORF">EBI00_13875</name>
</gene>
<evidence type="ECO:0000313" key="3">
    <source>
        <dbReference type="Proteomes" id="UP000280507"/>
    </source>
</evidence>
<dbReference type="Proteomes" id="UP000280507">
    <property type="component" value="Unassembled WGS sequence"/>
</dbReference>
<evidence type="ECO:0000256" key="1">
    <source>
        <dbReference type="SAM" id="Phobius"/>
    </source>
</evidence>
<accession>A0A3M8PZN9</accession>
<feature type="transmembrane region" description="Helical" evidence="1">
    <location>
        <begin position="6"/>
        <end position="28"/>
    </location>
</feature>
<dbReference type="EMBL" id="RIZG01000010">
    <property type="protein sequence ID" value="RNF48801.1"/>
    <property type="molecule type" value="Genomic_DNA"/>
</dbReference>
<keyword evidence="1" id="KW-1133">Transmembrane helix</keyword>
<comment type="caution">
    <text evidence="2">The sequence shown here is derived from an EMBL/GenBank/DDBJ whole genome shotgun (WGS) entry which is preliminary data.</text>
</comment>
<sequence length="387" mass="44510">MIRSVFLNGIFFVQKLLFNISLCFFRVFSWKEKNGIIVGVEEIASILYSLGSALEGSKTVNLCKNLYYNENYDYYVGKYRYSKVFRYLISPILFGYLINKFKVFIYISGNGFLIPHIDGREYEFKKLKQNDCKIICYFTGSDIRSFKLLNEFGKKHGMDVITTFQPISHRGIDSKEKENVRFMLGQAADNYASAIFNPSTDQMAYISRSCYPFLYFADEKKIKYFPNKFKQERKVVLHAPSSPIIKGTPLVRSAVKQLKEEGYNFDYIELIGVSNEVVMEQLAKAHIVLNEFYALVPGVFGVEAMMNNAALLTSANMELETSLFVGANDAWVVTPYWLVYKNLKAALDAPMEILKDQADAGTRWVEQYCTYSFSAKYLNKVLEEIDD</sequence>